<feature type="domain" description="Glycosyl transferase family 1" evidence="1">
    <location>
        <begin position="198"/>
        <end position="346"/>
    </location>
</feature>
<protein>
    <submittedName>
        <fullName evidence="3">Glycosyltransferase</fullName>
    </submittedName>
</protein>
<dbReference type="InterPro" id="IPR028098">
    <property type="entry name" value="Glyco_trans_4-like_N"/>
</dbReference>
<accession>A0A9D7SV74</accession>
<dbReference type="InterPro" id="IPR001296">
    <property type="entry name" value="Glyco_trans_1"/>
</dbReference>
<dbReference type="AlphaFoldDB" id="A0A9D7SV74"/>
<evidence type="ECO:0000259" key="1">
    <source>
        <dbReference type="Pfam" id="PF00534"/>
    </source>
</evidence>
<sequence>MRVLIIPSWYFPQGSNEIGGRMFHQLAVGLKEKGIDARILFAEFSLQGPLTKEITVSKESGIPTRRISQWFPPKASSLLLKMWIRKYVAAVLQYIKKEGKPDILHAQSYMAGMVCAAVYRKTKIPFVLTERVSSFITGKIPDRHLPFIHDCFNSAAGITCVSPGLKSYLTKFTNKPIEVIPNFYDLSIFYHDPVVEKNKIFTWLSVGEPAYVKGLDLLLKAFANVKQQLQNVEMQLILIDRIRGKQDLIELSQQLNIENDITWAGLISQAQVAGMMRQSHVLISASRTETFGKTIMEAQACGLPVIATKTDGASYIINSTDQGELIELNDVDALANAMVEMYQKYNSYKPAYIISAVESRFKEDIVISEWINFYNKILE</sequence>
<dbReference type="PANTHER" id="PTHR45947:SF3">
    <property type="entry name" value="SULFOQUINOVOSYL TRANSFERASE SQD2"/>
    <property type="match status" value="1"/>
</dbReference>
<proteinExistence type="predicted"/>
<dbReference type="Pfam" id="PF00534">
    <property type="entry name" value="Glycos_transf_1"/>
    <property type="match status" value="1"/>
</dbReference>
<feature type="domain" description="Glycosyltransferase subfamily 4-like N-terminal" evidence="2">
    <location>
        <begin position="20"/>
        <end position="187"/>
    </location>
</feature>
<evidence type="ECO:0000259" key="2">
    <source>
        <dbReference type="Pfam" id="PF13439"/>
    </source>
</evidence>
<dbReference type="SUPFAM" id="SSF53756">
    <property type="entry name" value="UDP-Glycosyltransferase/glycogen phosphorylase"/>
    <property type="match status" value="1"/>
</dbReference>
<evidence type="ECO:0000313" key="3">
    <source>
        <dbReference type="EMBL" id="MBK9982701.1"/>
    </source>
</evidence>
<dbReference type="Gene3D" id="3.40.50.2000">
    <property type="entry name" value="Glycogen Phosphorylase B"/>
    <property type="match status" value="2"/>
</dbReference>
<dbReference type="Proteomes" id="UP000808337">
    <property type="component" value="Unassembled WGS sequence"/>
</dbReference>
<name>A0A9D7SV74_9BACT</name>
<dbReference type="EMBL" id="JADKGY010000006">
    <property type="protein sequence ID" value="MBK9982701.1"/>
    <property type="molecule type" value="Genomic_DNA"/>
</dbReference>
<comment type="caution">
    <text evidence="3">The sequence shown here is derived from an EMBL/GenBank/DDBJ whole genome shotgun (WGS) entry which is preliminary data.</text>
</comment>
<dbReference type="InterPro" id="IPR050194">
    <property type="entry name" value="Glycosyltransferase_grp1"/>
</dbReference>
<gene>
    <name evidence="3" type="ORF">IPP15_09810</name>
</gene>
<evidence type="ECO:0000313" key="4">
    <source>
        <dbReference type="Proteomes" id="UP000808337"/>
    </source>
</evidence>
<dbReference type="GO" id="GO:0016758">
    <property type="term" value="F:hexosyltransferase activity"/>
    <property type="evidence" value="ECO:0007669"/>
    <property type="project" value="TreeGrafter"/>
</dbReference>
<dbReference type="PANTHER" id="PTHR45947">
    <property type="entry name" value="SULFOQUINOVOSYL TRANSFERASE SQD2"/>
    <property type="match status" value="1"/>
</dbReference>
<reference evidence="3 4" key="1">
    <citation type="submission" date="2020-10" db="EMBL/GenBank/DDBJ databases">
        <title>Connecting structure to function with the recovery of over 1000 high-quality activated sludge metagenome-assembled genomes encoding full-length rRNA genes using long-read sequencing.</title>
        <authorList>
            <person name="Singleton C.M."/>
            <person name="Petriglieri F."/>
            <person name="Kristensen J.M."/>
            <person name="Kirkegaard R.H."/>
            <person name="Michaelsen T.Y."/>
            <person name="Andersen M.H."/>
            <person name="Karst S.M."/>
            <person name="Dueholm M.S."/>
            <person name="Nielsen P.H."/>
            <person name="Albertsen M."/>
        </authorList>
    </citation>
    <scope>NUCLEOTIDE SEQUENCE [LARGE SCALE GENOMIC DNA]</scope>
    <source>
        <strain evidence="3">Ribe_18-Q3-R11-54_MAXAC.273</strain>
    </source>
</reference>
<organism evidence="3 4">
    <name type="scientific">Candidatus Opimibacter skivensis</name>
    <dbReference type="NCBI Taxonomy" id="2982028"/>
    <lineage>
        <taxon>Bacteria</taxon>
        <taxon>Pseudomonadati</taxon>
        <taxon>Bacteroidota</taxon>
        <taxon>Saprospiria</taxon>
        <taxon>Saprospirales</taxon>
        <taxon>Saprospiraceae</taxon>
        <taxon>Candidatus Opimibacter</taxon>
    </lineage>
</organism>
<dbReference type="Pfam" id="PF13439">
    <property type="entry name" value="Glyco_transf_4"/>
    <property type="match status" value="1"/>
</dbReference>